<accession>A0A177V8J6</accession>
<dbReference type="PANTHER" id="PTHR40460">
    <property type="entry name" value="CHROMOSOME 1, WHOLE GENOME SHOTGUN SEQUENCE"/>
    <property type="match status" value="1"/>
</dbReference>
<feature type="region of interest" description="Disordered" evidence="1">
    <location>
        <begin position="64"/>
        <end position="98"/>
    </location>
</feature>
<gene>
    <name evidence="3" type="ORF">A4X03_0g3093</name>
    <name evidence="2" type="ORF">JKIAZH3_G517</name>
</gene>
<dbReference type="SUPFAM" id="SSF69047">
    <property type="entry name" value="Hypothetical protein YjbJ"/>
    <property type="match status" value="2"/>
</dbReference>
<protein>
    <recommendedName>
        <fullName evidence="6">CsbD-like domain-containing protein</fullName>
    </recommendedName>
</protein>
<dbReference type="Proteomes" id="UP000077671">
    <property type="component" value="Unassembled WGS sequence"/>
</dbReference>
<dbReference type="Gene3D" id="1.10.1470.10">
    <property type="entry name" value="YjbJ"/>
    <property type="match status" value="1"/>
</dbReference>
<sequence>MSNEPSKVSGQYNSAVGSAKEAVGNVTGASSWTQAGQEQHAKGEAEIKAATAKQYADGVSNQVSGKVDNLVGTVTGDDSKKASGKAQEQAGKLQKDTA</sequence>
<reference evidence="2" key="3">
    <citation type="submission" date="2020-10" db="EMBL/GenBank/DDBJ databases">
        <authorList>
            <person name="Sedaghatjoo S."/>
        </authorList>
    </citation>
    <scope>NUCLEOTIDE SEQUENCE</scope>
    <source>
        <strain evidence="2">AZH3</strain>
    </source>
</reference>
<evidence type="ECO:0000313" key="4">
    <source>
        <dbReference type="Proteomes" id="UP000077671"/>
    </source>
</evidence>
<evidence type="ECO:0000313" key="5">
    <source>
        <dbReference type="Proteomes" id="UP000836402"/>
    </source>
</evidence>
<organism evidence="3 4">
    <name type="scientific">Tilletia caries</name>
    <name type="common">wheat bunt fungus</name>
    <dbReference type="NCBI Taxonomy" id="13290"/>
    <lineage>
        <taxon>Eukaryota</taxon>
        <taxon>Fungi</taxon>
        <taxon>Dikarya</taxon>
        <taxon>Basidiomycota</taxon>
        <taxon>Ustilaginomycotina</taxon>
        <taxon>Exobasidiomycetes</taxon>
        <taxon>Tilletiales</taxon>
        <taxon>Tilletiaceae</taxon>
        <taxon>Tilletia</taxon>
    </lineage>
</organism>
<keyword evidence="5" id="KW-1185">Reference proteome</keyword>
<dbReference type="Proteomes" id="UP000836402">
    <property type="component" value="Unassembled WGS sequence"/>
</dbReference>
<dbReference type="InterPro" id="IPR036629">
    <property type="entry name" value="YjbJ_sf"/>
</dbReference>
<dbReference type="EMBL" id="LWDD02000339">
    <property type="protein sequence ID" value="KAE8261626.1"/>
    <property type="molecule type" value="Genomic_DNA"/>
</dbReference>
<evidence type="ECO:0000313" key="2">
    <source>
        <dbReference type="EMBL" id="CAD6949329.1"/>
    </source>
</evidence>
<dbReference type="PANTHER" id="PTHR40460:SF1">
    <property type="entry name" value="CSBD-LIKE DOMAIN-CONTAINING PROTEIN"/>
    <property type="match status" value="1"/>
</dbReference>
<reference evidence="3" key="2">
    <citation type="journal article" date="2019" name="IMA Fungus">
        <title>Genome sequencing and comparison of five Tilletia species to identify candidate genes for the detection of regulated species infecting wheat.</title>
        <authorList>
            <person name="Nguyen H.D.T."/>
            <person name="Sultana T."/>
            <person name="Kesanakurti P."/>
            <person name="Hambleton S."/>
        </authorList>
    </citation>
    <scope>NUCLEOTIDE SEQUENCE</scope>
    <source>
        <strain evidence="3">DAOMC 238032</strain>
    </source>
</reference>
<reference evidence="3" key="1">
    <citation type="submission" date="2016-04" db="EMBL/GenBank/DDBJ databases">
        <authorList>
            <person name="Nguyen H.D."/>
            <person name="Kesanakurti P."/>
            <person name="Cullis J."/>
            <person name="Levesque C.A."/>
            <person name="Hambleton S."/>
        </authorList>
    </citation>
    <scope>NUCLEOTIDE SEQUENCE</scope>
    <source>
        <strain evidence="3">DAOMC 238032</strain>
    </source>
</reference>
<dbReference type="AlphaFoldDB" id="A0A177V8J6"/>
<dbReference type="EMBL" id="CAJHJG010005319">
    <property type="protein sequence ID" value="CAD6949329.1"/>
    <property type="molecule type" value="Genomic_DNA"/>
</dbReference>
<evidence type="ECO:0000313" key="3">
    <source>
        <dbReference type="EMBL" id="KAE8261626.1"/>
    </source>
</evidence>
<proteinExistence type="predicted"/>
<evidence type="ECO:0000256" key="1">
    <source>
        <dbReference type="SAM" id="MobiDB-lite"/>
    </source>
</evidence>
<comment type="caution">
    <text evidence="3">The sequence shown here is derived from an EMBL/GenBank/DDBJ whole genome shotgun (WGS) entry which is preliminary data.</text>
</comment>
<name>A0A177V8J6_9BASI</name>
<evidence type="ECO:0008006" key="6">
    <source>
        <dbReference type="Google" id="ProtNLM"/>
    </source>
</evidence>